<sequence length="365" mass="40267">MSDHTKMAVDLLIVGADIVCLDEKGTVILNGAIAIKSNIIHWIGKNSDALKQFETSSTINGSGMIAMPGLIDTHVHTAQHLLRGKLAEIARRKKIKIPTWKNYYIPFEALLDPEDVYLSGLACYANMISVGTTCFAEAGGPHPDEMGRAAMKAHIRGFLAKSTIDQGDAYPPSMKTVTKKAFKNNVDLVNRWKNKSLVKAWLSLRQIMTCSPKLIKMISEAAPDLNTRIHTHLCEGSYEINYSMEQFGMRPAEYMESINSLNHHLHAAHSILLSPDELDLYVERNCSASHCPFNNYHVGPHPLLNMLHRGIRVGIGTDGAAPWSSLDIFRAAHVARVGQQAVAGTPINFHEIMPSEKLIRVATNG</sequence>
<dbReference type="InterPro" id="IPR050287">
    <property type="entry name" value="MTA/SAH_deaminase"/>
</dbReference>
<dbReference type="PANTHER" id="PTHR43794">
    <property type="entry name" value="AMINOHYDROLASE SSNA-RELATED"/>
    <property type="match status" value="1"/>
</dbReference>
<dbReference type="Gene3D" id="3.20.20.140">
    <property type="entry name" value="Metal-dependent hydrolases"/>
    <property type="match status" value="1"/>
</dbReference>
<evidence type="ECO:0000256" key="1">
    <source>
        <dbReference type="ARBA" id="ARBA00022801"/>
    </source>
</evidence>
<reference evidence="3" key="1">
    <citation type="submission" date="2018-05" db="EMBL/GenBank/DDBJ databases">
        <authorList>
            <person name="Lanie J.A."/>
            <person name="Ng W.-L."/>
            <person name="Kazmierczak K.M."/>
            <person name="Andrzejewski T.M."/>
            <person name="Davidsen T.M."/>
            <person name="Wayne K.J."/>
            <person name="Tettelin H."/>
            <person name="Glass J.I."/>
            <person name="Rusch D."/>
            <person name="Podicherti R."/>
            <person name="Tsui H.-C.T."/>
            <person name="Winkler M.E."/>
        </authorList>
    </citation>
    <scope>NUCLEOTIDE SEQUENCE</scope>
</reference>
<dbReference type="PANTHER" id="PTHR43794:SF11">
    <property type="entry name" value="AMIDOHYDROLASE-RELATED DOMAIN-CONTAINING PROTEIN"/>
    <property type="match status" value="1"/>
</dbReference>
<dbReference type="AlphaFoldDB" id="A0A382LYW2"/>
<dbReference type="InterPro" id="IPR032466">
    <property type="entry name" value="Metal_Hydrolase"/>
</dbReference>
<dbReference type="GO" id="GO:0016810">
    <property type="term" value="F:hydrolase activity, acting on carbon-nitrogen (but not peptide) bonds"/>
    <property type="evidence" value="ECO:0007669"/>
    <property type="project" value="InterPro"/>
</dbReference>
<dbReference type="InterPro" id="IPR006680">
    <property type="entry name" value="Amidohydro-rel"/>
</dbReference>
<organism evidence="3">
    <name type="scientific">marine metagenome</name>
    <dbReference type="NCBI Taxonomy" id="408172"/>
    <lineage>
        <taxon>unclassified sequences</taxon>
        <taxon>metagenomes</taxon>
        <taxon>ecological metagenomes</taxon>
    </lineage>
</organism>
<evidence type="ECO:0000313" key="3">
    <source>
        <dbReference type="EMBL" id="SVC40262.1"/>
    </source>
</evidence>
<proteinExistence type="predicted"/>
<dbReference type="Gene3D" id="2.30.40.10">
    <property type="entry name" value="Urease, subunit C, domain 1"/>
    <property type="match status" value="1"/>
</dbReference>
<dbReference type="InterPro" id="IPR011059">
    <property type="entry name" value="Metal-dep_hydrolase_composite"/>
</dbReference>
<feature type="non-terminal residue" evidence="3">
    <location>
        <position position="365"/>
    </location>
</feature>
<name>A0A382LYW2_9ZZZZ</name>
<evidence type="ECO:0000259" key="2">
    <source>
        <dbReference type="Pfam" id="PF01979"/>
    </source>
</evidence>
<dbReference type="SUPFAM" id="SSF51338">
    <property type="entry name" value="Composite domain of metallo-dependent hydrolases"/>
    <property type="match status" value="1"/>
</dbReference>
<accession>A0A382LYW2</accession>
<gene>
    <name evidence="3" type="ORF">METZ01_LOCUS293116</name>
</gene>
<protein>
    <recommendedName>
        <fullName evidence="2">Amidohydrolase-related domain-containing protein</fullName>
    </recommendedName>
</protein>
<dbReference type="Pfam" id="PF01979">
    <property type="entry name" value="Amidohydro_1"/>
    <property type="match status" value="1"/>
</dbReference>
<dbReference type="SUPFAM" id="SSF51556">
    <property type="entry name" value="Metallo-dependent hydrolases"/>
    <property type="match status" value="1"/>
</dbReference>
<feature type="domain" description="Amidohydrolase-related" evidence="2">
    <location>
        <begin position="65"/>
        <end position="364"/>
    </location>
</feature>
<keyword evidence="1" id="KW-0378">Hydrolase</keyword>
<dbReference type="EMBL" id="UINC01089291">
    <property type="protein sequence ID" value="SVC40262.1"/>
    <property type="molecule type" value="Genomic_DNA"/>
</dbReference>